<dbReference type="RefSeq" id="WP_277866455.1">
    <property type="nucleotide sequence ID" value="NZ_JAKKUT010000002.1"/>
</dbReference>
<dbReference type="Pfam" id="PF04304">
    <property type="entry name" value="DUF454"/>
    <property type="match status" value="1"/>
</dbReference>
<dbReference type="InterPro" id="IPR007401">
    <property type="entry name" value="DUF454"/>
</dbReference>
<reference evidence="2" key="2">
    <citation type="submission" date="2022-01" db="EMBL/GenBank/DDBJ databases">
        <authorList>
            <person name="Zivanovic Y."/>
            <person name="Moreira D."/>
            <person name="Lopez-Garcia P."/>
        </authorList>
    </citation>
    <scope>NUCLEOTIDE SEQUENCE</scope>
    <source>
        <strain evidence="2">G9</strain>
    </source>
</reference>
<keyword evidence="1" id="KW-0472">Membrane</keyword>
<protein>
    <submittedName>
        <fullName evidence="2">YbaN family protein</fullName>
    </submittedName>
</protein>
<keyword evidence="3" id="KW-1185">Reference proteome</keyword>
<reference evidence="2" key="1">
    <citation type="journal article" date="2022" name="Genome Biol. Evol.">
        <title>A New Gene Family Diagnostic for Intracellular Biomineralization of Amorphous Ca Carbonates by Cyanobacteria.</title>
        <authorList>
            <person name="Benzerara K."/>
            <person name="Duprat E."/>
            <person name="Bitard-Feildel T."/>
            <person name="Caumes G."/>
            <person name="Cassier-Chauvat C."/>
            <person name="Chauvat F."/>
            <person name="Dezi M."/>
            <person name="Diop S.I."/>
            <person name="Gaschignard G."/>
            <person name="Gorgen S."/>
            <person name="Gugger M."/>
            <person name="Lopez-Garcia P."/>
            <person name="Millet M."/>
            <person name="Skouri-Panet F."/>
            <person name="Moreira D."/>
            <person name="Callebaut I."/>
        </authorList>
    </citation>
    <scope>NUCLEOTIDE SEQUENCE</scope>
    <source>
        <strain evidence="2">G9</strain>
    </source>
</reference>
<sequence>MSKQIRNSARLIFGLFFGVIGVIGFILPLVPGTPFLLIAAACFNSMEEEELVTKSANPSPPNQTSS</sequence>
<proteinExistence type="predicted"/>
<keyword evidence="1" id="KW-0812">Transmembrane</keyword>
<accession>A0ABT6EYB2</accession>
<gene>
    <name evidence="2" type="ORF">L3556_06310</name>
</gene>
<evidence type="ECO:0000313" key="2">
    <source>
        <dbReference type="EMBL" id="MDG2990548.1"/>
    </source>
</evidence>
<name>A0ABT6EYB2_9SYNE</name>
<dbReference type="EMBL" id="JAKKUT010000002">
    <property type="protein sequence ID" value="MDG2990548.1"/>
    <property type="molecule type" value="Genomic_DNA"/>
</dbReference>
<organism evidence="2 3">
    <name type="scientific">Candidatus Synechococcus calcipolaris G9</name>
    <dbReference type="NCBI Taxonomy" id="1497997"/>
    <lineage>
        <taxon>Bacteria</taxon>
        <taxon>Bacillati</taxon>
        <taxon>Cyanobacteriota</taxon>
        <taxon>Cyanophyceae</taxon>
        <taxon>Synechococcales</taxon>
        <taxon>Synechococcaceae</taxon>
        <taxon>Synechococcus</taxon>
    </lineage>
</organism>
<keyword evidence="1" id="KW-1133">Transmembrane helix</keyword>
<evidence type="ECO:0000256" key="1">
    <source>
        <dbReference type="SAM" id="Phobius"/>
    </source>
</evidence>
<feature type="transmembrane region" description="Helical" evidence="1">
    <location>
        <begin position="12"/>
        <end position="30"/>
    </location>
</feature>
<evidence type="ECO:0000313" key="3">
    <source>
        <dbReference type="Proteomes" id="UP001154265"/>
    </source>
</evidence>
<dbReference type="Proteomes" id="UP001154265">
    <property type="component" value="Unassembled WGS sequence"/>
</dbReference>
<comment type="caution">
    <text evidence="2">The sequence shown here is derived from an EMBL/GenBank/DDBJ whole genome shotgun (WGS) entry which is preliminary data.</text>
</comment>